<accession>A0A9K3CNA1</accession>
<feature type="region of interest" description="Disordered" evidence="1">
    <location>
        <begin position="817"/>
        <end position="1406"/>
    </location>
</feature>
<feature type="compositionally biased region" description="Basic residues" evidence="1">
    <location>
        <begin position="359"/>
        <end position="371"/>
    </location>
</feature>
<feature type="compositionally biased region" description="Low complexity" evidence="1">
    <location>
        <begin position="1161"/>
        <end position="1189"/>
    </location>
</feature>
<evidence type="ECO:0000256" key="1">
    <source>
        <dbReference type="SAM" id="MobiDB-lite"/>
    </source>
</evidence>
<evidence type="ECO:0000313" key="4">
    <source>
        <dbReference type="Proteomes" id="UP000265618"/>
    </source>
</evidence>
<dbReference type="Proteomes" id="UP000265618">
    <property type="component" value="Unassembled WGS sequence"/>
</dbReference>
<reference evidence="2" key="1">
    <citation type="submission" date="2016-10" db="EMBL/GenBank/DDBJ databases">
        <authorList>
            <person name="Tanifuji G."/>
            <person name="Kume K."/>
            <person name="Nakayama T."/>
            <person name="Takabayashi S."/>
            <person name="Hashimoto T."/>
        </authorList>
    </citation>
    <scope>NUCLEOTIDE SEQUENCE</scope>
    <source>
        <strain evidence="2">NY0173</strain>
    </source>
</reference>
<feature type="region of interest" description="Disordered" evidence="1">
    <location>
        <begin position="678"/>
        <end position="755"/>
    </location>
</feature>
<feature type="compositionally biased region" description="Basic residues" evidence="1">
    <location>
        <begin position="496"/>
        <end position="506"/>
    </location>
</feature>
<comment type="caution">
    <text evidence="2">The sequence shown here is derived from an EMBL/GenBank/DDBJ whole genome shotgun (WGS) entry which is preliminary data.</text>
</comment>
<feature type="region of interest" description="Disordered" evidence="1">
    <location>
        <begin position="209"/>
        <end position="237"/>
    </location>
</feature>
<feature type="compositionally biased region" description="Pro residues" evidence="1">
    <location>
        <begin position="1263"/>
        <end position="1272"/>
    </location>
</feature>
<gene>
    <name evidence="2" type="ORF">KIPB_000262</name>
    <name evidence="3" type="ORF">KIPB_002099</name>
</gene>
<name>A0A9K3CNA1_9EUKA</name>
<feature type="region of interest" description="Disordered" evidence="1">
    <location>
        <begin position="275"/>
        <end position="296"/>
    </location>
</feature>
<sequence>MTEPYRPSQARRHIGTVRRDESQSSVEVVGESGPTFTARRSRTSQRRCSKSNAANNSRGFMHAAMEAEGDGTGIYVPGAQGDRDGSRWTRRRKGAGNGVGLVKTRATSRGERAASVKAQERVEAALVDSGERPHDSIGWESTAGWDALAEQCDGDLKDGTGDDAFSQVSTAAPPLTPVAGNEWGTHMQAGAIDPDPDTVPVSQLSDMDLISQSPSQSPRVSTRDSPRASSLDQPGYKEMTLTEVCGSTLGGTDYTSVMSHGLDSFPKGSLVLSTQSEAEAEAEGGGGGEGDGEPLEAGVAVEDPVTMARGVRFKGGPVPDPLTRGVSAIGPCHVDGYEGVSGQSVAGIFIEGAMGQPSKKPRNMSYKKKHGISALPPGTPSTPCVDSPTGGPVSPPSKRPGAVSPSPSLSPLLSGRQGKAVTGIRTPHLCAEASPVNETPRGRGTPRGRDRPSAINSHRAAPREKAPGREAADLFSEEEQEREESSSESDSEPQRRSCRARKKTPVKMHSTPVSRYGRRTASVSKSVKKLGSSAKSIADFDDLNAASSPTPAVQKRTPRGAPPMWGAVITSEDTYMSPIHTPGGPRNTPTKPKGGPRRRRGSVLGRGEHVGGGHWGGRSGKSKGQMFIGRPKWWSVEGCREAVEKKLVRASWQDASLLLVPVCHDVHWTLAIISNPRAKDHAPKGREGAEAPVPAGVSTTREDKEGASDGGALGQGEAVPEGVSEAQPSDAHPEVETGGEGGAVGEGDVSPSDSVSDCHLLAQRLGECVLWVDSVDSPPPVHVLESVRLLADIVFHPREEVEAKRRARRERAEKKLAAAKAQTETATETETEAKEETDSLISLAPVETSEQIGTVAPVATGQSEVAVPDEKASAVPSTEVPAVQSSEEKGREADGGQPQPPTLGTTPDADVTLAPLDQCTPEESTSPSISPSPSAPSPLPTDTGSGDVLMEGVQSEGEHMVEGEAATEAEAESLPATSVPPVPSLPTESIHSESIPSESIASETTLPPDSIAIRLPESSLPTDADSDAAGVAVLQDIPPSNPVLPTSPVKDHSASSASSDDPHTHQPPTILYPAGSVSYSMPDCTSPYAASKGPGVVAQPLRLSPEQSASLEPGAEAEGTPAILCEGGEADDADESESTDLVEEPPEEEASAGDAIEEDVSTASGAEGAEGESSSEPSISPSPSPLASTPEEEGGVALPVPETVKPVETAQDSVNNSVSVKSAGVAEREETEACAERASPADLAMVPSGEGDAVEESTEPSISPSPPPPPPETSTAEAEAETVAETKADTGDEPEAAADAPPNKSDGDGVERLPTAETPEAIAGAVGNSEVPAAEGVQCTGVEGDTPMGDTPMADEEIPSGDIPMDGGAGEGEKEELGGETGEQDGAATPSTPEPMPRPLPGSDLSPLPLALVKACALDGMPDMHQVYGHEETAEAESIVPRQKKPRDVLHANNVAPAFAIRAPIQDNAVDCGMVVITCGYMIMRGHPPPGFVPLRSSEPTFPTRKDLMSLRGDPLPAYGRGCFKCKALPYASWRQWFKMPFVRQMRYLLVLETAMLVDAGVDPAVDRQEMVPMAHDLDESEVDFEILE</sequence>
<protein>
    <recommendedName>
        <fullName evidence="5">Ubiquitin-like protease family profile domain-containing protein</fullName>
    </recommendedName>
</protein>
<keyword evidence="4" id="KW-1185">Reference proteome</keyword>
<organism evidence="2 4">
    <name type="scientific">Kipferlia bialata</name>
    <dbReference type="NCBI Taxonomy" id="797122"/>
    <lineage>
        <taxon>Eukaryota</taxon>
        <taxon>Metamonada</taxon>
        <taxon>Carpediemonas-like organisms</taxon>
        <taxon>Kipferlia</taxon>
    </lineage>
</organism>
<feature type="compositionally biased region" description="Acidic residues" evidence="1">
    <location>
        <begin position="1128"/>
        <end position="1160"/>
    </location>
</feature>
<evidence type="ECO:0000313" key="2">
    <source>
        <dbReference type="EMBL" id="GIQ79596.1"/>
    </source>
</evidence>
<feature type="compositionally biased region" description="Acidic residues" evidence="1">
    <location>
        <begin position="475"/>
        <end position="491"/>
    </location>
</feature>
<feature type="compositionally biased region" description="Basic and acidic residues" evidence="1">
    <location>
        <begin position="461"/>
        <end position="472"/>
    </location>
</feature>
<dbReference type="EMBL" id="BDIP01000326">
    <property type="protein sequence ID" value="GIQ81182.1"/>
    <property type="molecule type" value="Genomic_DNA"/>
</dbReference>
<feature type="compositionally biased region" description="Basic residues" evidence="1">
    <location>
        <begin position="39"/>
        <end position="49"/>
    </location>
</feature>
<feature type="region of interest" description="Disordered" evidence="1">
    <location>
        <begin position="354"/>
        <end position="527"/>
    </location>
</feature>
<evidence type="ECO:0008006" key="5">
    <source>
        <dbReference type="Google" id="ProtNLM"/>
    </source>
</evidence>
<feature type="compositionally biased region" description="Low complexity" evidence="1">
    <location>
        <begin position="23"/>
        <end position="33"/>
    </location>
</feature>
<feature type="compositionally biased region" description="Basic and acidic residues" evidence="1">
    <location>
        <begin position="678"/>
        <end position="689"/>
    </location>
</feature>
<feature type="region of interest" description="Disordered" evidence="1">
    <location>
        <begin position="576"/>
        <end position="624"/>
    </location>
</feature>
<dbReference type="EMBL" id="BDIP01000026">
    <property type="protein sequence ID" value="GIQ79596.1"/>
    <property type="molecule type" value="Genomic_DNA"/>
</dbReference>
<feature type="region of interest" description="Disordered" evidence="1">
    <location>
        <begin position="542"/>
        <end position="564"/>
    </location>
</feature>
<feature type="compositionally biased region" description="Low complexity" evidence="1">
    <location>
        <begin position="987"/>
        <end position="1005"/>
    </location>
</feature>
<proteinExistence type="predicted"/>
<feature type="compositionally biased region" description="Low complexity" evidence="1">
    <location>
        <begin position="921"/>
        <end position="932"/>
    </location>
</feature>
<feature type="region of interest" description="Disordered" evidence="1">
    <location>
        <begin position="1"/>
        <end position="98"/>
    </location>
</feature>
<reference evidence="2 4" key="2">
    <citation type="journal article" date="2018" name="PLoS ONE">
        <title>The draft genome of Kipferlia bialata reveals reductive genome evolution in fornicate parasites.</title>
        <authorList>
            <person name="Tanifuji G."/>
            <person name="Takabayashi S."/>
            <person name="Kume K."/>
            <person name="Takagi M."/>
            <person name="Nakayama T."/>
            <person name="Kamikawa R."/>
            <person name="Inagaki Y."/>
            <person name="Hashimoto T."/>
        </authorList>
    </citation>
    <scope>NUCLEOTIDE SEQUENCE [LARGE SCALE GENOMIC DNA]</scope>
    <source>
        <strain evidence="2">NY0173</strain>
    </source>
</reference>
<evidence type="ECO:0000313" key="3">
    <source>
        <dbReference type="EMBL" id="GIQ81182.1"/>
    </source>
</evidence>
<feature type="compositionally biased region" description="Polar residues" evidence="1">
    <location>
        <begin position="209"/>
        <end position="220"/>
    </location>
</feature>
<feature type="compositionally biased region" description="Low complexity" evidence="1">
    <location>
        <begin position="404"/>
        <end position="414"/>
    </location>
</feature>
<feature type="compositionally biased region" description="Polar residues" evidence="1">
    <location>
        <begin position="1210"/>
        <end position="1220"/>
    </location>
</feature>
<feature type="compositionally biased region" description="Low complexity" evidence="1">
    <location>
        <begin position="1273"/>
        <end position="1283"/>
    </location>
</feature>